<proteinExistence type="predicted"/>
<sequence>MDANEPDAGEQGEGVSNAVVRFFQDTTVKVIRDGVGPITGSIPYAEARLSKTSPEEGSPAIAAGNGPLRDQASEAAIERVIDRLIMESVATASTNGFVTGLGGFMTMPLTLPANIAGSLVINARLVGSIAYLRGYDISDPHVQTFITLTTAGGTLASTLHGVGVKVGTKVTAQMIKAIPIAVIRKVNERVGFMLLAKYGTQRSAITLAKGIPLAGGLVGAGVDAALTTLVGRAAKANFPASI</sequence>
<dbReference type="AlphaFoldDB" id="A0A6N3K7V0"/>
<dbReference type="RefSeq" id="WP_114920922.1">
    <property type="nucleotide sequence ID" value="NZ_CP031263.1"/>
</dbReference>
<protein>
    <recommendedName>
        <fullName evidence="3">EcsC family protein</fullName>
    </recommendedName>
</protein>
<reference evidence="1 2" key="2">
    <citation type="submission" date="2018-08" db="EMBL/GenBank/DDBJ databases">
        <title>Streptomyces kandeliansis sp. nov., an endophytic bacterium isolated from mangrove plant.</title>
        <authorList>
            <person name="Wang R."/>
        </authorList>
    </citation>
    <scope>NUCLEOTIDE SEQUENCE [LARGE SCALE GENOMIC DNA]</scope>
    <source>
        <strain evidence="2">H14(2018)</strain>
    </source>
</reference>
<evidence type="ECO:0000313" key="2">
    <source>
        <dbReference type="Proteomes" id="UP000253958"/>
    </source>
</evidence>
<evidence type="ECO:0008006" key="3">
    <source>
        <dbReference type="Google" id="ProtNLM"/>
    </source>
</evidence>
<name>A0A6N3K7V0_9ACTN</name>
<dbReference type="EMBL" id="CP031263">
    <property type="protein sequence ID" value="AXH93790.1"/>
    <property type="molecule type" value="Genomic_DNA"/>
</dbReference>
<gene>
    <name evidence="1" type="ORF">DVH21_30015</name>
</gene>
<dbReference type="Proteomes" id="UP000253958">
    <property type="component" value="Chromosome"/>
</dbReference>
<organism evidence="1 2">
    <name type="scientific">Micromonospora aurantiaca</name>
    <name type="common">nom. illeg.</name>
    <dbReference type="NCBI Taxonomy" id="47850"/>
    <lineage>
        <taxon>Bacteria</taxon>
        <taxon>Bacillati</taxon>
        <taxon>Actinomycetota</taxon>
        <taxon>Actinomycetes</taxon>
        <taxon>Micromonosporales</taxon>
        <taxon>Micromonosporaceae</taxon>
        <taxon>Micromonospora</taxon>
    </lineage>
</organism>
<dbReference type="InterPro" id="IPR024787">
    <property type="entry name" value="EcsC"/>
</dbReference>
<dbReference type="Pfam" id="PF12787">
    <property type="entry name" value="EcsC"/>
    <property type="match status" value="1"/>
</dbReference>
<reference evidence="1 2" key="1">
    <citation type="submission" date="2018-07" db="EMBL/GenBank/DDBJ databases">
        <authorList>
            <person name="Ye Y."/>
        </authorList>
    </citation>
    <scope>NUCLEOTIDE SEQUENCE [LARGE SCALE GENOMIC DNA]</scope>
    <source>
        <strain evidence="2">H14(2018)</strain>
    </source>
</reference>
<accession>A0A6N3K7V0</accession>
<evidence type="ECO:0000313" key="1">
    <source>
        <dbReference type="EMBL" id="AXH93790.1"/>
    </source>
</evidence>